<dbReference type="Proteomes" id="UP001156666">
    <property type="component" value="Unassembled WGS sequence"/>
</dbReference>
<comment type="caution">
    <text evidence="2">The sequence shown here is derived from an EMBL/GenBank/DDBJ whole genome shotgun (WGS) entry which is preliminary data.</text>
</comment>
<keyword evidence="3" id="KW-1185">Reference proteome</keyword>
<name>A0AA37SRC2_9BACT</name>
<evidence type="ECO:0000313" key="2">
    <source>
        <dbReference type="EMBL" id="GLR16893.1"/>
    </source>
</evidence>
<dbReference type="AlphaFoldDB" id="A0AA37SRC2"/>
<keyword evidence="1" id="KW-0472">Membrane</keyword>
<gene>
    <name evidence="2" type="ORF">GCM10007940_15080</name>
</gene>
<feature type="transmembrane region" description="Helical" evidence="1">
    <location>
        <begin position="39"/>
        <end position="59"/>
    </location>
</feature>
<dbReference type="EMBL" id="BSOH01000007">
    <property type="protein sequence ID" value="GLR16893.1"/>
    <property type="molecule type" value="Genomic_DNA"/>
</dbReference>
<reference evidence="2" key="1">
    <citation type="journal article" date="2014" name="Int. J. Syst. Evol. Microbiol.">
        <title>Complete genome sequence of Corynebacterium casei LMG S-19264T (=DSM 44701T), isolated from a smear-ripened cheese.</title>
        <authorList>
            <consortium name="US DOE Joint Genome Institute (JGI-PGF)"/>
            <person name="Walter F."/>
            <person name="Albersmeier A."/>
            <person name="Kalinowski J."/>
            <person name="Ruckert C."/>
        </authorList>
    </citation>
    <scope>NUCLEOTIDE SEQUENCE</scope>
    <source>
        <strain evidence="2">NBRC 108769</strain>
    </source>
</reference>
<dbReference type="RefSeq" id="WP_235290927.1">
    <property type="nucleotide sequence ID" value="NZ_BSOH01000007.1"/>
</dbReference>
<evidence type="ECO:0000313" key="3">
    <source>
        <dbReference type="Proteomes" id="UP001156666"/>
    </source>
</evidence>
<sequence>MKEVYHISGSGNNSGLKIFESEGNSLIIKIPKVLVTRSWRYLVIGIILLLLSIVIPFLVHEYIHHFLFKVGFFFASFTTLVIGGGLAMIATWEIRSAIEIKLTEDKLTIFHPAFFSYRSLTRSYLIEDVNKLYVNKVRALGKEKYSLMIDDLEPLDERLIKGFYVPDQALWIAKEVNERIGS</sequence>
<keyword evidence="1" id="KW-1133">Transmembrane helix</keyword>
<protein>
    <submittedName>
        <fullName evidence="2">Uncharacterized protein</fullName>
    </submittedName>
</protein>
<keyword evidence="1" id="KW-0812">Transmembrane</keyword>
<evidence type="ECO:0000256" key="1">
    <source>
        <dbReference type="SAM" id="Phobius"/>
    </source>
</evidence>
<reference evidence="2" key="2">
    <citation type="submission" date="2023-01" db="EMBL/GenBank/DDBJ databases">
        <title>Draft genome sequence of Portibacter lacus strain NBRC 108769.</title>
        <authorList>
            <person name="Sun Q."/>
            <person name="Mori K."/>
        </authorList>
    </citation>
    <scope>NUCLEOTIDE SEQUENCE</scope>
    <source>
        <strain evidence="2">NBRC 108769</strain>
    </source>
</reference>
<proteinExistence type="predicted"/>
<accession>A0AA37SRC2</accession>
<feature type="transmembrane region" description="Helical" evidence="1">
    <location>
        <begin position="71"/>
        <end position="92"/>
    </location>
</feature>
<organism evidence="2 3">
    <name type="scientific">Portibacter lacus</name>
    <dbReference type="NCBI Taxonomy" id="1099794"/>
    <lineage>
        <taxon>Bacteria</taxon>
        <taxon>Pseudomonadati</taxon>
        <taxon>Bacteroidota</taxon>
        <taxon>Saprospiria</taxon>
        <taxon>Saprospirales</taxon>
        <taxon>Haliscomenobacteraceae</taxon>
        <taxon>Portibacter</taxon>
    </lineage>
</organism>